<accession>A0A914E2R3</accession>
<dbReference type="Gene3D" id="3.30.1370.60">
    <property type="entry name" value="Hypothetical oxidoreductase yiak, domain 2"/>
    <property type="match status" value="1"/>
</dbReference>
<dbReference type="InterPro" id="IPR036111">
    <property type="entry name" value="Mal/L-sulfo/L-lacto_DH-like_sf"/>
</dbReference>
<organism evidence="2 4">
    <name type="scientific">Acrobeloides nanus</name>
    <dbReference type="NCBI Taxonomy" id="290746"/>
    <lineage>
        <taxon>Eukaryota</taxon>
        <taxon>Metazoa</taxon>
        <taxon>Ecdysozoa</taxon>
        <taxon>Nematoda</taxon>
        <taxon>Chromadorea</taxon>
        <taxon>Rhabditida</taxon>
        <taxon>Tylenchina</taxon>
        <taxon>Cephalobomorpha</taxon>
        <taxon>Cephaloboidea</taxon>
        <taxon>Cephalobidae</taxon>
        <taxon>Acrobeloides</taxon>
    </lineage>
</organism>
<dbReference type="SUPFAM" id="SSF89733">
    <property type="entry name" value="L-sulfolactate dehydrogenase-like"/>
    <property type="match status" value="1"/>
</dbReference>
<evidence type="ECO:0000313" key="4">
    <source>
        <dbReference type="WBParaSite" id="ACRNAN_scaffold5045.g30902.t1"/>
    </source>
</evidence>
<keyword evidence="2" id="KW-1185">Reference proteome</keyword>
<evidence type="ECO:0000256" key="1">
    <source>
        <dbReference type="ARBA" id="ARBA00023002"/>
    </source>
</evidence>
<proteinExistence type="predicted"/>
<evidence type="ECO:0000313" key="2">
    <source>
        <dbReference type="Proteomes" id="UP000887540"/>
    </source>
</evidence>
<dbReference type="Pfam" id="PF02615">
    <property type="entry name" value="Ldh_2"/>
    <property type="match status" value="1"/>
</dbReference>
<dbReference type="InterPro" id="IPR043144">
    <property type="entry name" value="Mal/L-sulf/L-lact_DH-like_ah"/>
</dbReference>
<sequence>MAPNATYQYKTNVEEMKQYVVNVMSKVGTDPEHAKQLADLLIYADQRGHYSHGLNRLTYYAEDIATGLEVGKGTPKILKQKGSTAWVDGQNLLGAVVGNFSMKLAIQLAKEHGVGWVCAKGSNHFGACGFYSTQAAREGLVGLAFTNASPTTFSPRSAELATGNNPLSFIAEGEHGDSFALDMANSTVALGKVEVARRLGKKEVLSGWGCDSNGVPTTDPNKILNGGGLLPLGCFEETGGYKGQGLCMMVEIMCGVMGGAAFGTNIRQWHKDPDVANLGQCFIAVDPECFADGFAHRLQQFIDQTRGLKPKDPELPVLVAGDPERTHLEKSKKHGGLIYPAAQVEHLNQLADKHGAPRCSFQEI</sequence>
<protein>
    <submittedName>
        <fullName evidence="3 4">Malate dehydrogenase</fullName>
    </submittedName>
</protein>
<dbReference type="InterPro" id="IPR043143">
    <property type="entry name" value="Mal/L-sulf/L-lact_DH-like_NADP"/>
</dbReference>
<evidence type="ECO:0000313" key="3">
    <source>
        <dbReference type="WBParaSite" id="ACRNAN_scaffold15078.g20208.t1"/>
    </source>
</evidence>
<dbReference type="PANTHER" id="PTHR11091:SF4">
    <property type="entry name" value="MALATE DEHYDROGENASE"/>
    <property type="match status" value="1"/>
</dbReference>
<reference evidence="3 4" key="1">
    <citation type="submission" date="2022-11" db="UniProtKB">
        <authorList>
            <consortium name="WormBaseParasite"/>
        </authorList>
    </citation>
    <scope>IDENTIFICATION</scope>
</reference>
<dbReference type="PANTHER" id="PTHR11091">
    <property type="entry name" value="OXIDOREDUCTASE-RELATED"/>
    <property type="match status" value="1"/>
</dbReference>
<dbReference type="WBParaSite" id="ACRNAN_scaffold5045.g30902.t1">
    <property type="protein sequence ID" value="ACRNAN_scaffold5045.g30902.t1"/>
    <property type="gene ID" value="ACRNAN_scaffold5045.g30902"/>
</dbReference>
<dbReference type="AlphaFoldDB" id="A0A914E2R3"/>
<name>A0A914E2R3_9BILA</name>
<dbReference type="GO" id="GO:0016491">
    <property type="term" value="F:oxidoreductase activity"/>
    <property type="evidence" value="ECO:0007669"/>
    <property type="project" value="UniProtKB-KW"/>
</dbReference>
<dbReference type="Gene3D" id="1.10.1530.10">
    <property type="match status" value="1"/>
</dbReference>
<keyword evidence="1" id="KW-0560">Oxidoreductase</keyword>
<dbReference type="WBParaSite" id="ACRNAN_scaffold15078.g20208.t1">
    <property type="protein sequence ID" value="ACRNAN_scaffold15078.g20208.t1"/>
    <property type="gene ID" value="ACRNAN_scaffold15078.g20208"/>
</dbReference>
<dbReference type="InterPro" id="IPR003767">
    <property type="entry name" value="Malate/L-lactate_DH-like"/>
</dbReference>
<dbReference type="Proteomes" id="UP000887540">
    <property type="component" value="Unplaced"/>
</dbReference>